<reference evidence="1" key="2">
    <citation type="submission" date="2004-02" db="EMBL/GenBank/DDBJ databases">
        <authorList>
            <consortium name="Genoscope"/>
            <consortium name="Whitehead Institute Centre for Genome Research"/>
        </authorList>
    </citation>
    <scope>NUCLEOTIDE SEQUENCE</scope>
</reference>
<organism evidence="1">
    <name type="scientific">Tetraodon nigroviridis</name>
    <name type="common">Spotted green pufferfish</name>
    <name type="synonym">Chelonodon nigroviridis</name>
    <dbReference type="NCBI Taxonomy" id="99883"/>
    <lineage>
        <taxon>Eukaryota</taxon>
        <taxon>Metazoa</taxon>
        <taxon>Chordata</taxon>
        <taxon>Craniata</taxon>
        <taxon>Vertebrata</taxon>
        <taxon>Euteleostomi</taxon>
        <taxon>Actinopterygii</taxon>
        <taxon>Neopterygii</taxon>
        <taxon>Teleostei</taxon>
        <taxon>Neoteleostei</taxon>
        <taxon>Acanthomorphata</taxon>
        <taxon>Eupercaria</taxon>
        <taxon>Tetraodontiformes</taxon>
        <taxon>Tetradontoidea</taxon>
        <taxon>Tetraodontidae</taxon>
        <taxon>Tetraodon</taxon>
    </lineage>
</organism>
<accession>Q4S725</accession>
<sequence>MSNIKADDVSSEDSADEKDWEAAKAFFDNLKTKKPRPVRSLLEAKRGS</sequence>
<gene>
    <name evidence="1" type="ORF">GSTENG00023021001</name>
</gene>
<reference evidence="1" key="1">
    <citation type="journal article" date="2004" name="Nature">
        <title>Genome duplication in the teleost fish Tetraodon nigroviridis reveals the early vertebrate proto-karyotype.</title>
        <authorList>
            <person name="Jaillon O."/>
            <person name="Aury J.-M."/>
            <person name="Brunet F."/>
            <person name="Petit J.-L."/>
            <person name="Stange-Thomann N."/>
            <person name="Mauceli E."/>
            <person name="Bouneau L."/>
            <person name="Fischer C."/>
            <person name="Ozouf-Costaz C."/>
            <person name="Bernot A."/>
            <person name="Nicaud S."/>
            <person name="Jaffe D."/>
            <person name="Fisher S."/>
            <person name="Lutfalla G."/>
            <person name="Dossat C."/>
            <person name="Segurens B."/>
            <person name="Dasilva C."/>
            <person name="Salanoubat M."/>
            <person name="Levy M."/>
            <person name="Boudet N."/>
            <person name="Castellano S."/>
            <person name="Anthouard V."/>
            <person name="Jubin C."/>
            <person name="Castelli V."/>
            <person name="Katinka M."/>
            <person name="Vacherie B."/>
            <person name="Biemont C."/>
            <person name="Skalli Z."/>
            <person name="Cattolico L."/>
            <person name="Poulain J."/>
            <person name="De Berardinis V."/>
            <person name="Cruaud C."/>
            <person name="Duprat S."/>
            <person name="Brottier P."/>
            <person name="Coutanceau J.-P."/>
            <person name="Gouzy J."/>
            <person name="Parra G."/>
            <person name="Lardier G."/>
            <person name="Chapple C."/>
            <person name="McKernan K.J."/>
            <person name="McEwan P."/>
            <person name="Bosak S."/>
            <person name="Kellis M."/>
            <person name="Volff J.-N."/>
            <person name="Guigo R."/>
            <person name="Zody M.C."/>
            <person name="Mesirov J."/>
            <person name="Lindblad-Toh K."/>
            <person name="Birren B."/>
            <person name="Nusbaum C."/>
            <person name="Kahn D."/>
            <person name="Robinson-Rechavi M."/>
            <person name="Laudet V."/>
            <person name="Schachter V."/>
            <person name="Quetier F."/>
            <person name="Saurin W."/>
            <person name="Scarpelli C."/>
            <person name="Wincker P."/>
            <person name="Lander E.S."/>
            <person name="Weissenbach J."/>
            <person name="Roest Crollius H."/>
        </authorList>
    </citation>
    <scope>NUCLEOTIDE SEQUENCE [LARGE SCALE GENOMIC DNA]</scope>
</reference>
<name>Q4S725_TETNG</name>
<dbReference type="AlphaFoldDB" id="Q4S725"/>
<comment type="caution">
    <text evidence="1">The sequence shown here is derived from an EMBL/GenBank/DDBJ whole genome shotgun (WGS) entry which is preliminary data.</text>
</comment>
<protein>
    <submittedName>
        <fullName evidence="1">(spotted green pufferfish) hypothetical protein</fullName>
    </submittedName>
</protein>
<dbReference type="KEGG" id="tng:GSTEN00023021G001"/>
<dbReference type="EMBL" id="CAAE01014723">
    <property type="protein sequence ID" value="CAG03557.1"/>
    <property type="molecule type" value="Genomic_DNA"/>
</dbReference>
<evidence type="ECO:0000313" key="1">
    <source>
        <dbReference type="EMBL" id="CAG03557.1"/>
    </source>
</evidence>
<proteinExistence type="predicted"/>